<evidence type="ECO:0000313" key="1">
    <source>
        <dbReference type="EMBL" id="KAF5375798.1"/>
    </source>
</evidence>
<reference evidence="1 2" key="1">
    <citation type="journal article" date="2020" name="ISME J.">
        <title>Uncovering the hidden diversity of litter-decomposition mechanisms in mushroom-forming fungi.</title>
        <authorList>
            <person name="Floudas D."/>
            <person name="Bentzer J."/>
            <person name="Ahren D."/>
            <person name="Johansson T."/>
            <person name="Persson P."/>
            <person name="Tunlid A."/>
        </authorList>
    </citation>
    <scope>NUCLEOTIDE SEQUENCE [LARGE SCALE GENOMIC DNA]</scope>
    <source>
        <strain evidence="1 2">CBS 406.79</strain>
    </source>
</reference>
<comment type="caution">
    <text evidence="1">The sequence shown here is derived from an EMBL/GenBank/DDBJ whole genome shotgun (WGS) entry which is preliminary data.</text>
</comment>
<proteinExistence type="predicted"/>
<sequence length="108" mass="12397">MNEAERMWKTRTQRRVYVFFSGSDDVRRCRYMSYCCRLVEDTILGSIFVTMTDHHYHLLIRPSLRHFFIIVGIITAAIPDSGSDAAPAAALVDDDDDEAVCHLRLCDL</sequence>
<accession>A0A8H5H2W9</accession>
<gene>
    <name evidence="1" type="ORF">D9757_011201</name>
</gene>
<evidence type="ECO:0000313" key="2">
    <source>
        <dbReference type="Proteomes" id="UP000518752"/>
    </source>
</evidence>
<dbReference type="AlphaFoldDB" id="A0A8H5H2W9"/>
<organism evidence="1 2">
    <name type="scientific">Collybiopsis confluens</name>
    <dbReference type="NCBI Taxonomy" id="2823264"/>
    <lineage>
        <taxon>Eukaryota</taxon>
        <taxon>Fungi</taxon>
        <taxon>Dikarya</taxon>
        <taxon>Basidiomycota</taxon>
        <taxon>Agaricomycotina</taxon>
        <taxon>Agaricomycetes</taxon>
        <taxon>Agaricomycetidae</taxon>
        <taxon>Agaricales</taxon>
        <taxon>Marasmiineae</taxon>
        <taxon>Omphalotaceae</taxon>
        <taxon>Collybiopsis</taxon>
    </lineage>
</organism>
<name>A0A8H5H2W9_9AGAR</name>
<dbReference type="OrthoDB" id="9451547at2759"/>
<keyword evidence="2" id="KW-1185">Reference proteome</keyword>
<dbReference type="Proteomes" id="UP000518752">
    <property type="component" value="Unassembled WGS sequence"/>
</dbReference>
<dbReference type="EMBL" id="JAACJN010000094">
    <property type="protein sequence ID" value="KAF5375798.1"/>
    <property type="molecule type" value="Genomic_DNA"/>
</dbReference>
<protein>
    <submittedName>
        <fullName evidence="1">Uncharacterized protein</fullName>
    </submittedName>
</protein>